<dbReference type="SUPFAM" id="SSF48452">
    <property type="entry name" value="TPR-like"/>
    <property type="match status" value="1"/>
</dbReference>
<dbReference type="SMART" id="SM00028">
    <property type="entry name" value="TPR"/>
    <property type="match status" value="3"/>
</dbReference>
<accession>A0A3B0ZH15</accession>
<dbReference type="Gene3D" id="1.25.40.10">
    <property type="entry name" value="Tetratricopeptide repeat domain"/>
    <property type="match status" value="1"/>
</dbReference>
<organism evidence="3">
    <name type="scientific">hydrothermal vent metagenome</name>
    <dbReference type="NCBI Taxonomy" id="652676"/>
    <lineage>
        <taxon>unclassified sequences</taxon>
        <taxon>metagenomes</taxon>
        <taxon>ecological metagenomes</taxon>
    </lineage>
</organism>
<feature type="compositionally biased region" description="Basic and acidic residues" evidence="1">
    <location>
        <begin position="93"/>
        <end position="103"/>
    </location>
</feature>
<protein>
    <submittedName>
        <fullName evidence="3">Uncharacterized protein</fullName>
    </submittedName>
</protein>
<dbReference type="EMBL" id="UOFU01000004">
    <property type="protein sequence ID" value="VAW92705.1"/>
    <property type="molecule type" value="Genomic_DNA"/>
</dbReference>
<reference evidence="3" key="1">
    <citation type="submission" date="2018-06" db="EMBL/GenBank/DDBJ databases">
        <authorList>
            <person name="Zhirakovskaya E."/>
        </authorList>
    </citation>
    <scope>NUCLEOTIDE SEQUENCE</scope>
</reference>
<feature type="region of interest" description="Disordered" evidence="1">
    <location>
        <begin position="56"/>
        <end position="103"/>
    </location>
</feature>
<feature type="transmembrane region" description="Helical" evidence="2">
    <location>
        <begin position="20"/>
        <end position="40"/>
    </location>
</feature>
<keyword evidence="2" id="KW-1133">Transmembrane helix</keyword>
<feature type="region of interest" description="Disordered" evidence="1">
    <location>
        <begin position="230"/>
        <end position="252"/>
    </location>
</feature>
<evidence type="ECO:0000256" key="2">
    <source>
        <dbReference type="SAM" id="Phobius"/>
    </source>
</evidence>
<gene>
    <name evidence="3" type="ORF">MNBD_GAMMA20-1941</name>
</gene>
<keyword evidence="2" id="KW-0472">Membrane</keyword>
<proteinExistence type="predicted"/>
<dbReference type="AlphaFoldDB" id="A0A3B0ZH15"/>
<keyword evidence="2" id="KW-0812">Transmembrane</keyword>
<dbReference type="InterPro" id="IPR011990">
    <property type="entry name" value="TPR-like_helical_dom_sf"/>
</dbReference>
<name>A0A3B0ZH15_9ZZZZ</name>
<sequence length="252" mass="27466">MARRVTAAAKKLPVKQDFEALTTILAVSAVLAIAALIATLPEMNSGSVVRPAVQGYSTPAQRQPPPHVAPAFRQNPHEAPPSVMPAPSADVAPLRKEPLTERERRITERFQQAVAMLHAKRYDYAITALDAVLGMSPDMPEAYVNMGYAFIGLKEYGPASKAFERAIDLRLNQYNAYYGLAVALEGLNEYEAALGAMRSYIHLAPSNDPYITKARAAVWEWEAQLGRVPGVQPAPEGVEPDSIKSPPWPEGH</sequence>
<dbReference type="Pfam" id="PF13432">
    <property type="entry name" value="TPR_16"/>
    <property type="match status" value="1"/>
</dbReference>
<dbReference type="InterPro" id="IPR019734">
    <property type="entry name" value="TPR_rpt"/>
</dbReference>
<evidence type="ECO:0000313" key="3">
    <source>
        <dbReference type="EMBL" id="VAW92705.1"/>
    </source>
</evidence>
<evidence type="ECO:0000256" key="1">
    <source>
        <dbReference type="SAM" id="MobiDB-lite"/>
    </source>
</evidence>
<dbReference type="PROSITE" id="PS50005">
    <property type="entry name" value="TPR"/>
    <property type="match status" value="2"/>
</dbReference>